<evidence type="ECO:0000313" key="2">
    <source>
        <dbReference type="EMBL" id="BDG59791.1"/>
    </source>
</evidence>
<proteinExistence type="predicted"/>
<sequence length="155" mass="17531">MAATDVVSGPVAASPEEVSQIRLLSDALSGDAAREVRYFLSDSTGRKLELPRSVFLVLAAVAREMALGHSVAILHYDHELTTQQAAEILNVSRPFLIRLLEEGKIPFHMVGTHRRIRMRDLLEYKKRRDSMRRETLKELQRVSEALGLYDQDSTE</sequence>
<reference evidence="2" key="1">
    <citation type="submission" date="2022-03" db="EMBL/GenBank/DDBJ databases">
        <title>Complete genome sequence of Caldinitratiruptor microaerophilus.</title>
        <authorList>
            <person name="Mukaiyama R."/>
            <person name="Nishiyama T."/>
            <person name="Ueda K."/>
        </authorList>
    </citation>
    <scope>NUCLEOTIDE SEQUENCE</scope>
    <source>
        <strain evidence="2">JCM 16183</strain>
    </source>
</reference>
<accession>A0AA35G5N6</accession>
<dbReference type="GO" id="GO:0003677">
    <property type="term" value="F:DNA binding"/>
    <property type="evidence" value="ECO:0007669"/>
    <property type="project" value="InterPro"/>
</dbReference>
<keyword evidence="3" id="KW-1185">Reference proteome</keyword>
<dbReference type="NCBIfam" id="TIGR01764">
    <property type="entry name" value="excise"/>
    <property type="match status" value="1"/>
</dbReference>
<protein>
    <submittedName>
        <fullName evidence="2">Excisionase</fullName>
    </submittedName>
</protein>
<evidence type="ECO:0000313" key="3">
    <source>
        <dbReference type="Proteomes" id="UP001163687"/>
    </source>
</evidence>
<dbReference type="Pfam" id="PF12728">
    <property type="entry name" value="HTH_17"/>
    <property type="match status" value="1"/>
</dbReference>
<organism evidence="2 3">
    <name type="scientific">Caldinitratiruptor microaerophilus</name>
    <dbReference type="NCBI Taxonomy" id="671077"/>
    <lineage>
        <taxon>Bacteria</taxon>
        <taxon>Bacillati</taxon>
        <taxon>Bacillota</taxon>
        <taxon>Clostridia</taxon>
        <taxon>Eubacteriales</taxon>
        <taxon>Symbiobacteriaceae</taxon>
        <taxon>Caldinitratiruptor</taxon>
    </lineage>
</organism>
<dbReference type="KEGG" id="cmic:caldi_08810"/>
<gene>
    <name evidence="2" type="ORF">caldi_08810</name>
</gene>
<feature type="domain" description="Helix-turn-helix" evidence="1">
    <location>
        <begin position="80"/>
        <end position="128"/>
    </location>
</feature>
<dbReference type="AlphaFoldDB" id="A0AA35G5N6"/>
<dbReference type="EMBL" id="AP025628">
    <property type="protein sequence ID" value="BDG59791.1"/>
    <property type="molecule type" value="Genomic_DNA"/>
</dbReference>
<dbReference type="InterPro" id="IPR010093">
    <property type="entry name" value="SinI_DNA-bd"/>
</dbReference>
<dbReference type="Proteomes" id="UP001163687">
    <property type="component" value="Chromosome"/>
</dbReference>
<dbReference type="RefSeq" id="WP_264843884.1">
    <property type="nucleotide sequence ID" value="NZ_AP025628.1"/>
</dbReference>
<evidence type="ECO:0000259" key="1">
    <source>
        <dbReference type="Pfam" id="PF12728"/>
    </source>
</evidence>
<dbReference type="InterPro" id="IPR041657">
    <property type="entry name" value="HTH_17"/>
</dbReference>
<name>A0AA35G5N6_9FIRM</name>